<protein>
    <submittedName>
        <fullName evidence="4">Lipid A oxidase</fullName>
    </submittedName>
</protein>
<proteinExistence type="predicted"/>
<gene>
    <name evidence="4" type="ORF">SAMN05421688_3495</name>
</gene>
<dbReference type="SUPFAM" id="SSF56925">
    <property type="entry name" value="OMPA-like"/>
    <property type="match status" value="1"/>
</dbReference>
<organism evidence="4 5">
    <name type="scientific">Poseidonocella pacifica</name>
    <dbReference type="NCBI Taxonomy" id="871651"/>
    <lineage>
        <taxon>Bacteria</taxon>
        <taxon>Pseudomonadati</taxon>
        <taxon>Pseudomonadota</taxon>
        <taxon>Alphaproteobacteria</taxon>
        <taxon>Rhodobacterales</taxon>
        <taxon>Roseobacteraceae</taxon>
        <taxon>Poseidonocella</taxon>
    </lineage>
</organism>
<evidence type="ECO:0000256" key="1">
    <source>
        <dbReference type="ARBA" id="ARBA00022729"/>
    </source>
</evidence>
<keyword evidence="1 2" id="KW-0732">Signal</keyword>
<accession>A0A1I0Z035</accession>
<dbReference type="Proteomes" id="UP000198796">
    <property type="component" value="Unassembled WGS sequence"/>
</dbReference>
<sequence length="224" mass="24381">MMPISTRRLIGSTLTLVCLAAAAPITAQEWEFGVYSGVQTSPHSRIDGDYPGGGDIDSLIGWEGRSGEAPPYYGLRATWWRTPEMGYGIEFTHAKVYAPEDERDDAGFDRLEFTDGLNILTLNATRRWPDRFQPFTPYVAGGVGLAIPHVDVETTGGDKTFGYQVTGPAARLTAGASYDINETVAVFGEYQFTYSSNTADLDGGGELETDIITNAVNLGLNFRF</sequence>
<dbReference type="InterPro" id="IPR027385">
    <property type="entry name" value="Beta-barrel_OMP"/>
</dbReference>
<feature type="signal peptide" evidence="2">
    <location>
        <begin position="1"/>
        <end position="27"/>
    </location>
</feature>
<evidence type="ECO:0000259" key="3">
    <source>
        <dbReference type="Pfam" id="PF13505"/>
    </source>
</evidence>
<feature type="domain" description="Outer membrane protein beta-barrel" evidence="3">
    <location>
        <begin position="15"/>
        <end position="224"/>
    </location>
</feature>
<reference evidence="4 5" key="1">
    <citation type="submission" date="2016-10" db="EMBL/GenBank/DDBJ databases">
        <authorList>
            <person name="de Groot N.N."/>
        </authorList>
    </citation>
    <scope>NUCLEOTIDE SEQUENCE [LARGE SCALE GENOMIC DNA]</scope>
    <source>
        <strain evidence="4 5">DSM 29316</strain>
    </source>
</reference>
<dbReference type="AlphaFoldDB" id="A0A1I0Z035"/>
<dbReference type="InterPro" id="IPR011250">
    <property type="entry name" value="OMP/PagP_B-barrel"/>
</dbReference>
<dbReference type="OrthoDB" id="9810784at2"/>
<dbReference type="Gene3D" id="2.40.160.20">
    <property type="match status" value="1"/>
</dbReference>
<dbReference type="EMBL" id="FOJU01000009">
    <property type="protein sequence ID" value="SFB18466.1"/>
    <property type="molecule type" value="Genomic_DNA"/>
</dbReference>
<name>A0A1I0Z035_9RHOB</name>
<evidence type="ECO:0000313" key="4">
    <source>
        <dbReference type="EMBL" id="SFB18466.1"/>
    </source>
</evidence>
<dbReference type="Pfam" id="PF13505">
    <property type="entry name" value="OMP_b-brl"/>
    <property type="match status" value="1"/>
</dbReference>
<dbReference type="STRING" id="871651.SAMN05421688_3495"/>
<evidence type="ECO:0000313" key="5">
    <source>
        <dbReference type="Proteomes" id="UP000198796"/>
    </source>
</evidence>
<evidence type="ECO:0000256" key="2">
    <source>
        <dbReference type="SAM" id="SignalP"/>
    </source>
</evidence>
<keyword evidence="5" id="KW-1185">Reference proteome</keyword>
<feature type="chain" id="PRO_5011784179" evidence="2">
    <location>
        <begin position="28"/>
        <end position="224"/>
    </location>
</feature>